<reference evidence="4 5" key="1">
    <citation type="submission" date="2020-08" db="EMBL/GenBank/DDBJ databases">
        <title>Bridging the membrane lipid divide: bacteria of the FCB group superphylum have the potential to synthesize archaeal ether lipids.</title>
        <authorList>
            <person name="Villanueva L."/>
            <person name="Von Meijenfeldt F.A.B."/>
            <person name="Westbye A.B."/>
            <person name="Yadav S."/>
            <person name="Hopmans E.C."/>
            <person name="Dutilh B.E."/>
            <person name="Sinninghe Damste J.S."/>
        </authorList>
    </citation>
    <scope>NUCLEOTIDE SEQUENCE [LARGE SCALE GENOMIC DNA]</scope>
    <source>
        <strain evidence="4">NIOZ-UU30</strain>
    </source>
</reference>
<comment type="cofactor">
    <cofactor evidence="2">
        <name>a divalent metal cation</name>
        <dbReference type="ChEBI" id="CHEBI:60240"/>
    </cofactor>
</comment>
<dbReference type="InterPro" id="IPR000979">
    <property type="entry name" value="Phosphodiesterase_MJ0936/Vps29"/>
</dbReference>
<gene>
    <name evidence="4" type="ORF">H8E23_06535</name>
</gene>
<dbReference type="EMBL" id="JACNJH010000118">
    <property type="protein sequence ID" value="MBC8361035.1"/>
    <property type="molecule type" value="Genomic_DNA"/>
</dbReference>
<dbReference type="InterPro" id="IPR029052">
    <property type="entry name" value="Metallo-depent_PP-like"/>
</dbReference>
<dbReference type="EC" id="3.1.4.-" evidence="2"/>
<dbReference type="Gene3D" id="3.60.21.10">
    <property type="match status" value="1"/>
</dbReference>
<evidence type="ECO:0000256" key="2">
    <source>
        <dbReference type="RuleBase" id="RU362039"/>
    </source>
</evidence>
<evidence type="ECO:0000256" key="1">
    <source>
        <dbReference type="ARBA" id="ARBA00008950"/>
    </source>
</evidence>
<organism evidence="4 5">
    <name type="scientific">Candidatus Desulfatibia profunda</name>
    <dbReference type="NCBI Taxonomy" id="2841695"/>
    <lineage>
        <taxon>Bacteria</taxon>
        <taxon>Pseudomonadati</taxon>
        <taxon>Thermodesulfobacteriota</taxon>
        <taxon>Desulfobacteria</taxon>
        <taxon>Desulfobacterales</taxon>
        <taxon>Desulfobacterales incertae sedis</taxon>
        <taxon>Candidatus Desulfatibia</taxon>
    </lineage>
</organism>
<evidence type="ECO:0000259" key="3">
    <source>
        <dbReference type="Pfam" id="PF12850"/>
    </source>
</evidence>
<dbReference type="PANTHER" id="PTHR11124">
    <property type="entry name" value="VACUOLAR SORTING PROTEIN VPS29"/>
    <property type="match status" value="1"/>
</dbReference>
<proteinExistence type="inferred from homology"/>
<sequence>MPVNFQNKENVVVGIIADTHGLLLPAAIKALEGVDLIIHAGDIGNTKIIDELQTLAPVVAVRGNIDTTEGLKELPETEAVEIGNVFLYVIHDIHRIDIAPSEAGFNAVISGHLHYPSIVQHSEVLFLNPGSAAQPRREYPASLALLHIQGNSIKAQIVDIDD</sequence>
<dbReference type="Proteomes" id="UP000603434">
    <property type="component" value="Unassembled WGS sequence"/>
</dbReference>
<dbReference type="Pfam" id="PF12850">
    <property type="entry name" value="Metallophos_2"/>
    <property type="match status" value="1"/>
</dbReference>
<dbReference type="NCBIfam" id="TIGR00040">
    <property type="entry name" value="yfcE"/>
    <property type="match status" value="1"/>
</dbReference>
<dbReference type="SUPFAM" id="SSF56300">
    <property type="entry name" value="Metallo-dependent phosphatases"/>
    <property type="match status" value="1"/>
</dbReference>
<comment type="caution">
    <text evidence="4">The sequence shown here is derived from an EMBL/GenBank/DDBJ whole genome shotgun (WGS) entry which is preliminary data.</text>
</comment>
<dbReference type="GO" id="GO:0046872">
    <property type="term" value="F:metal ion binding"/>
    <property type="evidence" value="ECO:0007669"/>
    <property type="project" value="UniProtKB-KW"/>
</dbReference>
<comment type="similarity">
    <text evidence="1 2">Belongs to the metallophosphoesterase superfamily. YfcE family.</text>
</comment>
<protein>
    <recommendedName>
        <fullName evidence="2">Phosphoesterase</fullName>
        <ecNumber evidence="2">3.1.4.-</ecNumber>
    </recommendedName>
</protein>
<dbReference type="GO" id="GO:0016787">
    <property type="term" value="F:hydrolase activity"/>
    <property type="evidence" value="ECO:0007669"/>
    <property type="project" value="UniProtKB-UniRule"/>
</dbReference>
<keyword evidence="2" id="KW-0479">Metal-binding</keyword>
<dbReference type="InterPro" id="IPR024654">
    <property type="entry name" value="Calcineurin-like_PHP_lpxH"/>
</dbReference>
<feature type="domain" description="Calcineurin-like phosphoesterase" evidence="3">
    <location>
        <begin position="13"/>
        <end position="149"/>
    </location>
</feature>
<accession>A0A8J6NLG0</accession>
<evidence type="ECO:0000313" key="5">
    <source>
        <dbReference type="Proteomes" id="UP000603434"/>
    </source>
</evidence>
<evidence type="ECO:0000313" key="4">
    <source>
        <dbReference type="EMBL" id="MBC8361035.1"/>
    </source>
</evidence>
<name>A0A8J6NLG0_9BACT</name>
<dbReference type="AlphaFoldDB" id="A0A8J6NLG0"/>